<dbReference type="InterPro" id="IPR043502">
    <property type="entry name" value="DNA/RNA_pol_sf"/>
</dbReference>
<dbReference type="EMBL" id="GGMS01015048">
    <property type="protein sequence ID" value="MBY84251.1"/>
    <property type="molecule type" value="Transcribed_RNA"/>
</dbReference>
<gene>
    <name evidence="2" type="primary">RTase_43</name>
    <name evidence="2" type="ORF">g.85556</name>
</gene>
<proteinExistence type="predicted"/>
<keyword evidence="2" id="KW-0695">RNA-directed DNA polymerase</keyword>
<accession>A0A2S2R2I6</accession>
<feature type="domain" description="Reverse transcriptase" evidence="1">
    <location>
        <begin position="124"/>
        <end position="252"/>
    </location>
</feature>
<dbReference type="CDD" id="cd01650">
    <property type="entry name" value="RT_nLTR_like"/>
    <property type="match status" value="1"/>
</dbReference>
<protein>
    <submittedName>
        <fullName evidence="2">Putative RNA-directed DNA polymerase</fullName>
    </submittedName>
</protein>
<keyword evidence="2" id="KW-0548">Nucleotidyltransferase</keyword>
<reference evidence="2" key="1">
    <citation type="submission" date="2018-04" db="EMBL/GenBank/DDBJ databases">
        <title>Transcriptome assembly of Sipha flava.</title>
        <authorList>
            <person name="Scully E.D."/>
            <person name="Geib S.M."/>
            <person name="Palmer N.A."/>
            <person name="Koch K."/>
            <person name="Bradshaw J."/>
            <person name="Heng-Moss T."/>
            <person name="Sarath G."/>
        </authorList>
    </citation>
    <scope>NUCLEOTIDE SEQUENCE</scope>
</reference>
<dbReference type="InterPro" id="IPR000477">
    <property type="entry name" value="RT_dom"/>
</dbReference>
<dbReference type="SUPFAM" id="SSF56672">
    <property type="entry name" value="DNA/RNA polymerases"/>
    <property type="match status" value="1"/>
</dbReference>
<dbReference type="PANTHER" id="PTHR36688:SF1">
    <property type="entry name" value="ENDONUCLEASE_EXONUCLEASE_PHOSPHATASE DOMAIN-CONTAINING PROTEIN"/>
    <property type="match status" value="1"/>
</dbReference>
<dbReference type="AlphaFoldDB" id="A0A2S2R2I6"/>
<dbReference type="PROSITE" id="PS50878">
    <property type="entry name" value="RT_POL"/>
    <property type="match status" value="1"/>
</dbReference>
<keyword evidence="2" id="KW-0808">Transferase</keyword>
<dbReference type="OrthoDB" id="6620533at2759"/>
<dbReference type="PANTHER" id="PTHR36688">
    <property type="entry name" value="ENDO/EXONUCLEASE/PHOSPHATASE DOMAIN-CONTAINING PROTEIN"/>
    <property type="match status" value="1"/>
</dbReference>
<dbReference type="Pfam" id="PF00078">
    <property type="entry name" value="RVT_1"/>
    <property type="match status" value="1"/>
</dbReference>
<sequence>MTALNFRHSSKETWSLLKKLGGKQHTRRVETSISPNQVANHIVNVSRMPSKKRHTNQIRKRFRDLKKECTQIYELSAPYSVAEITTALKGLKPGKAAGSDGMHPEFLINCGPNTRRWLSKFYTDIQQSGTLPPEFRKSKIIAIVKPGKSNDRPENYRPIALFSVCYKLLERIIYNRIRPIILNIIPVEQAGFRPGRSCSDQVFSLTIYIEAGFQNRLKTAAVFIDLTAAHDTVWRHGLLYKLLQTIRYRNTV</sequence>
<dbReference type="GO" id="GO:0003964">
    <property type="term" value="F:RNA-directed DNA polymerase activity"/>
    <property type="evidence" value="ECO:0007669"/>
    <property type="project" value="UniProtKB-KW"/>
</dbReference>
<evidence type="ECO:0000313" key="2">
    <source>
        <dbReference type="EMBL" id="MBY84251.1"/>
    </source>
</evidence>
<organism evidence="2">
    <name type="scientific">Sipha flava</name>
    <name type="common">yellow sugarcane aphid</name>
    <dbReference type="NCBI Taxonomy" id="143950"/>
    <lineage>
        <taxon>Eukaryota</taxon>
        <taxon>Metazoa</taxon>
        <taxon>Ecdysozoa</taxon>
        <taxon>Arthropoda</taxon>
        <taxon>Hexapoda</taxon>
        <taxon>Insecta</taxon>
        <taxon>Pterygota</taxon>
        <taxon>Neoptera</taxon>
        <taxon>Paraneoptera</taxon>
        <taxon>Hemiptera</taxon>
        <taxon>Sternorrhyncha</taxon>
        <taxon>Aphidomorpha</taxon>
        <taxon>Aphidoidea</taxon>
        <taxon>Aphididae</taxon>
        <taxon>Sipha</taxon>
    </lineage>
</organism>
<evidence type="ECO:0000259" key="1">
    <source>
        <dbReference type="PROSITE" id="PS50878"/>
    </source>
</evidence>
<name>A0A2S2R2I6_9HEMI</name>
<dbReference type="InterPro" id="IPR052560">
    <property type="entry name" value="RdDP_mobile_element"/>
</dbReference>